<comment type="similarity">
    <text evidence="2">Belongs to the DODA-type extradiol aromatic ring-opening dioxygenase family.</text>
</comment>
<name>A0A2U3KMQ5_9BACT</name>
<dbReference type="Pfam" id="PF02900">
    <property type="entry name" value="LigB"/>
    <property type="match status" value="1"/>
</dbReference>
<dbReference type="NCBIfam" id="NF007914">
    <property type="entry name" value="PRK10628.1"/>
    <property type="match status" value="1"/>
</dbReference>
<keyword evidence="4" id="KW-0862">Zinc</keyword>
<gene>
    <name evidence="7" type="primary">ygiD</name>
    <name evidence="7" type="ORF">SBA1_330003</name>
</gene>
<dbReference type="InterPro" id="IPR014436">
    <property type="entry name" value="Extradiol_dOase_DODA"/>
</dbReference>
<evidence type="ECO:0000256" key="2">
    <source>
        <dbReference type="ARBA" id="ARBA00007581"/>
    </source>
</evidence>
<feature type="domain" description="Extradiol ring-cleavage dioxygenase class III enzyme subunit B" evidence="6">
    <location>
        <begin position="40"/>
        <end position="240"/>
    </location>
</feature>
<evidence type="ECO:0000256" key="1">
    <source>
        <dbReference type="ARBA" id="ARBA00001947"/>
    </source>
</evidence>
<dbReference type="GO" id="GO:0008198">
    <property type="term" value="F:ferrous iron binding"/>
    <property type="evidence" value="ECO:0007669"/>
    <property type="project" value="InterPro"/>
</dbReference>
<evidence type="ECO:0000313" key="8">
    <source>
        <dbReference type="Proteomes" id="UP000238701"/>
    </source>
</evidence>
<protein>
    <submittedName>
        <fullName evidence="7">Putative enzyme</fullName>
        <ecNumber evidence="7">1.13.-.-</ecNumber>
    </submittedName>
</protein>
<accession>A0A2U3KMQ5</accession>
<dbReference type="Proteomes" id="UP000238701">
    <property type="component" value="Unassembled WGS sequence"/>
</dbReference>
<dbReference type="PANTHER" id="PTHR30096">
    <property type="entry name" value="4,5-DOPA DIOXYGENASE EXTRADIOL-LIKE PROTEIN"/>
    <property type="match status" value="1"/>
</dbReference>
<dbReference type="AlphaFoldDB" id="A0A2U3KMQ5"/>
<dbReference type="PANTHER" id="PTHR30096:SF0">
    <property type="entry name" value="4,5-DOPA DIOXYGENASE EXTRADIOL-LIKE PROTEIN"/>
    <property type="match status" value="1"/>
</dbReference>
<evidence type="ECO:0000313" key="7">
    <source>
        <dbReference type="EMBL" id="SPF40939.1"/>
    </source>
</evidence>
<dbReference type="InterPro" id="IPR004183">
    <property type="entry name" value="Xdiol_dOase_suB"/>
</dbReference>
<dbReference type="GO" id="GO:0016702">
    <property type="term" value="F:oxidoreductase activity, acting on single donors with incorporation of molecular oxygen, incorporation of two atoms of oxygen"/>
    <property type="evidence" value="ECO:0007669"/>
    <property type="project" value="UniProtKB-ARBA"/>
</dbReference>
<dbReference type="PIRSF" id="PIRSF006157">
    <property type="entry name" value="Doxgns_DODA"/>
    <property type="match status" value="1"/>
</dbReference>
<dbReference type="Gene3D" id="3.40.830.10">
    <property type="entry name" value="LigB-like"/>
    <property type="match status" value="1"/>
</dbReference>
<dbReference type="GO" id="GO:0008270">
    <property type="term" value="F:zinc ion binding"/>
    <property type="evidence" value="ECO:0007669"/>
    <property type="project" value="InterPro"/>
</dbReference>
<dbReference type="EC" id="1.13.-.-" evidence="7"/>
<keyword evidence="3" id="KW-0479">Metal-binding</keyword>
<evidence type="ECO:0000259" key="6">
    <source>
        <dbReference type="Pfam" id="PF02900"/>
    </source>
</evidence>
<proteinExistence type="inferred from homology"/>
<evidence type="ECO:0000256" key="5">
    <source>
        <dbReference type="ARBA" id="ARBA00023002"/>
    </source>
</evidence>
<evidence type="ECO:0000256" key="3">
    <source>
        <dbReference type="ARBA" id="ARBA00022723"/>
    </source>
</evidence>
<comment type="cofactor">
    <cofactor evidence="1">
        <name>Zn(2+)</name>
        <dbReference type="ChEBI" id="CHEBI:29105"/>
    </cofactor>
</comment>
<evidence type="ECO:0000256" key="4">
    <source>
        <dbReference type="ARBA" id="ARBA00022833"/>
    </source>
</evidence>
<sequence>MKEIPLQKMPVLFVGHGSPMNAIEHNAFTEALSGLGARLPKPKAVCVISAHWVTPGSRVLASDHPRTIHDFYGFPQPLYEVQYPAPGAAAEAHKLAGNPEISPALTEDNQWGLDHGAWSVLRHLYPKADVPAFQLSLDERRSFQQHLELGREIHSLRERGVLILGSGNIVHNLRRIDWNHPHGAYDWAVEFDAKVKSAVEAHDASALTQPQKWGDALLATAHPTVEHYLPLLYCMGSTDEKDAVSYPYEGFDFGSISMRAILFAPQLND</sequence>
<keyword evidence="5 7" id="KW-0560">Oxidoreductase</keyword>
<organism evidence="7 8">
    <name type="scientific">Candidatus Sulfotelmatobacter kueseliae</name>
    <dbReference type="NCBI Taxonomy" id="2042962"/>
    <lineage>
        <taxon>Bacteria</taxon>
        <taxon>Pseudomonadati</taxon>
        <taxon>Acidobacteriota</taxon>
        <taxon>Terriglobia</taxon>
        <taxon>Terriglobales</taxon>
        <taxon>Candidatus Korobacteraceae</taxon>
        <taxon>Candidatus Sulfotelmatobacter</taxon>
    </lineage>
</organism>
<reference evidence="8" key="1">
    <citation type="submission" date="2018-02" db="EMBL/GenBank/DDBJ databases">
        <authorList>
            <person name="Hausmann B."/>
        </authorList>
    </citation>
    <scope>NUCLEOTIDE SEQUENCE [LARGE SCALE GENOMIC DNA]</scope>
    <source>
        <strain evidence="8">Peat soil MAG SbA1</strain>
    </source>
</reference>
<dbReference type="SUPFAM" id="SSF53213">
    <property type="entry name" value="LigB-like"/>
    <property type="match status" value="1"/>
</dbReference>
<dbReference type="CDD" id="cd07363">
    <property type="entry name" value="45_DOPA_Dioxygenase"/>
    <property type="match status" value="1"/>
</dbReference>
<dbReference type="EMBL" id="OMOD01000126">
    <property type="protein sequence ID" value="SPF40939.1"/>
    <property type="molecule type" value="Genomic_DNA"/>
</dbReference>